<dbReference type="PANTHER" id="PTHR42760:SF40">
    <property type="entry name" value="3-OXOACYL-[ACYL-CARRIER-PROTEIN] REDUCTASE, CHLOROPLASTIC"/>
    <property type="match status" value="1"/>
</dbReference>
<dbReference type="PROSITE" id="PS00061">
    <property type="entry name" value="ADH_SHORT"/>
    <property type="match status" value="1"/>
</dbReference>
<dbReference type="InterPro" id="IPR002347">
    <property type="entry name" value="SDR_fam"/>
</dbReference>
<evidence type="ECO:0000256" key="1">
    <source>
        <dbReference type="ARBA" id="ARBA00006484"/>
    </source>
</evidence>
<dbReference type="InterPro" id="IPR036291">
    <property type="entry name" value="NAD(P)-bd_dom_sf"/>
</dbReference>
<dbReference type="EMBL" id="JBHSRF010000030">
    <property type="protein sequence ID" value="MFC6083571.1"/>
    <property type="molecule type" value="Genomic_DNA"/>
</dbReference>
<keyword evidence="3" id="KW-0560">Oxidoreductase</keyword>
<feature type="domain" description="Ketoreductase" evidence="2">
    <location>
        <begin position="13"/>
        <end position="189"/>
    </location>
</feature>
<dbReference type="SMART" id="SM00822">
    <property type="entry name" value="PKS_KR"/>
    <property type="match status" value="1"/>
</dbReference>
<dbReference type="Gene3D" id="3.40.50.720">
    <property type="entry name" value="NAD(P)-binding Rossmann-like Domain"/>
    <property type="match status" value="1"/>
</dbReference>
<dbReference type="PRINTS" id="PR00080">
    <property type="entry name" value="SDRFAMILY"/>
</dbReference>
<evidence type="ECO:0000313" key="4">
    <source>
        <dbReference type="Proteomes" id="UP001596137"/>
    </source>
</evidence>
<dbReference type="SUPFAM" id="SSF51735">
    <property type="entry name" value="NAD(P)-binding Rossmann-fold domains"/>
    <property type="match status" value="1"/>
</dbReference>
<dbReference type="EC" id="1.1.1.-" evidence="3"/>
<keyword evidence="4" id="KW-1185">Reference proteome</keyword>
<proteinExistence type="inferred from homology"/>
<evidence type="ECO:0000259" key="2">
    <source>
        <dbReference type="SMART" id="SM00822"/>
    </source>
</evidence>
<dbReference type="InterPro" id="IPR057326">
    <property type="entry name" value="KR_dom"/>
</dbReference>
<dbReference type="GO" id="GO:0016491">
    <property type="term" value="F:oxidoreductase activity"/>
    <property type="evidence" value="ECO:0007669"/>
    <property type="project" value="UniProtKB-KW"/>
</dbReference>
<accession>A0ABW1NKK1</accession>
<comment type="caution">
    <text evidence="3">The sequence shown here is derived from an EMBL/GenBank/DDBJ whole genome shotgun (WGS) entry which is preliminary data.</text>
</comment>
<name>A0ABW1NKK1_9ACTN</name>
<comment type="similarity">
    <text evidence="1">Belongs to the short-chain dehydrogenases/reductases (SDR) family.</text>
</comment>
<gene>
    <name evidence="3" type="ORF">ACFP1K_20550</name>
</gene>
<organism evidence="3 4">
    <name type="scientific">Sphaerisporangium aureirubrum</name>
    <dbReference type="NCBI Taxonomy" id="1544736"/>
    <lineage>
        <taxon>Bacteria</taxon>
        <taxon>Bacillati</taxon>
        <taxon>Actinomycetota</taxon>
        <taxon>Actinomycetes</taxon>
        <taxon>Streptosporangiales</taxon>
        <taxon>Streptosporangiaceae</taxon>
        <taxon>Sphaerisporangium</taxon>
    </lineage>
</organism>
<dbReference type="RefSeq" id="WP_380755676.1">
    <property type="nucleotide sequence ID" value="NZ_JBHSRF010000030.1"/>
</dbReference>
<dbReference type="Pfam" id="PF13561">
    <property type="entry name" value="adh_short_C2"/>
    <property type="match status" value="1"/>
</dbReference>
<dbReference type="PANTHER" id="PTHR42760">
    <property type="entry name" value="SHORT-CHAIN DEHYDROGENASES/REDUCTASES FAMILY MEMBER"/>
    <property type="match status" value="1"/>
</dbReference>
<dbReference type="PRINTS" id="PR00081">
    <property type="entry name" value="GDHRDH"/>
</dbReference>
<dbReference type="Proteomes" id="UP001596137">
    <property type="component" value="Unassembled WGS sequence"/>
</dbReference>
<reference evidence="4" key="1">
    <citation type="journal article" date="2019" name="Int. J. Syst. Evol. Microbiol.">
        <title>The Global Catalogue of Microorganisms (GCM) 10K type strain sequencing project: providing services to taxonomists for standard genome sequencing and annotation.</title>
        <authorList>
            <consortium name="The Broad Institute Genomics Platform"/>
            <consortium name="The Broad Institute Genome Sequencing Center for Infectious Disease"/>
            <person name="Wu L."/>
            <person name="Ma J."/>
        </authorList>
    </citation>
    <scope>NUCLEOTIDE SEQUENCE [LARGE SCALE GENOMIC DNA]</scope>
    <source>
        <strain evidence="4">JCM 30346</strain>
    </source>
</reference>
<dbReference type="InterPro" id="IPR020904">
    <property type="entry name" value="Sc_DH/Rdtase_CS"/>
</dbReference>
<sequence>MAGGNDVFDLTGRVALVTGGAGGIARAVAEVLGARGAAIALVDVREAELGEAVADLTARGVRAFGTVADITDEDAVENLVEQAAARRGTVDLLVNNAAIGVHTAPEELAADDWRRVLDVDLTGGFLVARAVARRLIAAGKGGAVVNLSSIAGSSALGRGNFAYSVAKGGVNQLTRELAVEWASLGIRVNAIQPCQVNTALFRTLVETPGSEGGELLARMLRGIPLGRLAEPADIANAVLFLLSDAAAMVTGAILPVDGGNLSLNAGGSLRGVS</sequence>
<evidence type="ECO:0000313" key="3">
    <source>
        <dbReference type="EMBL" id="MFC6083571.1"/>
    </source>
</evidence>
<protein>
    <submittedName>
        <fullName evidence="3">SDR family NAD(P)-dependent oxidoreductase</fullName>
        <ecNumber evidence="3">1.1.1.-</ecNumber>
    </submittedName>
</protein>
<dbReference type="CDD" id="cd05233">
    <property type="entry name" value="SDR_c"/>
    <property type="match status" value="1"/>
</dbReference>